<sequence length="278" mass="32204">MALPNRQTRVTVYRSKLSTEPATGYNNVPIRKTEPGEAPRILFSDFLQNNGIQLGRDTQRNPAVDYLRFDFGDNPRDNAVSRDAFRIREFNNRTYVEVSQLCVVQEWGRAGSRRLSKDETYEIGRQNTSFRVDGNVAIYWVTIDPGLREVRYGDEEYNDEEQTDGPEMLKPGKPIYEEFEQRVSSIESYYGQFLEWPPRVNPVRDKNLVVERGGEVTKVGTTKSEIDKIKAFDAKLSYLRGYRKWEATGAPVSLIEWLTEPDNAMPFNDYWHHSRIGD</sequence>
<protein>
    <submittedName>
        <fullName evidence="1">Uncharacterized protein</fullName>
    </submittedName>
</protein>
<dbReference type="EMBL" id="JARUXG010000015">
    <property type="protein sequence ID" value="MDG6782969.1"/>
    <property type="molecule type" value="Genomic_DNA"/>
</dbReference>
<organism evidence="1">
    <name type="scientific">Gordonia rubripertincta</name>
    <name type="common">Rhodococcus corallinus</name>
    <dbReference type="NCBI Taxonomy" id="36822"/>
    <lineage>
        <taxon>Bacteria</taxon>
        <taxon>Bacillati</taxon>
        <taxon>Actinomycetota</taxon>
        <taxon>Actinomycetes</taxon>
        <taxon>Mycobacteriales</taxon>
        <taxon>Gordoniaceae</taxon>
        <taxon>Gordonia</taxon>
    </lineage>
</organism>
<proteinExistence type="predicted"/>
<evidence type="ECO:0000313" key="1">
    <source>
        <dbReference type="EMBL" id="MDG6782969.1"/>
    </source>
</evidence>
<dbReference type="AlphaFoldDB" id="A0AAW6RC01"/>
<geneLocation type="plasmid" evidence="1">
    <name>p1517_part_1</name>
</geneLocation>
<reference evidence="1" key="1">
    <citation type="submission" date="2023-04" db="EMBL/GenBank/DDBJ databases">
        <title>Characterization and analysis of the complete genome of Gordonia rubripertincta 112, the degrader of aromatic and aliphatic compounds.</title>
        <authorList>
            <person name="Frantsuzova E."/>
            <person name="Bogun A."/>
            <person name="Delegan Y."/>
        </authorList>
    </citation>
    <scope>NUCLEOTIDE SEQUENCE</scope>
    <source>
        <strain evidence="1">112</strain>
        <plasmid evidence="1">p1517_part_1</plasmid>
    </source>
</reference>
<name>A0AAW6RC01_GORRU</name>
<comment type="caution">
    <text evidence="1">The sequence shown here is derived from an EMBL/GenBank/DDBJ whole genome shotgun (WGS) entry which is preliminary data.</text>
</comment>
<gene>
    <name evidence="1" type="ORF">QBL07_19300</name>
</gene>
<keyword evidence="1" id="KW-0614">Plasmid</keyword>
<dbReference type="RefSeq" id="WP_269555219.1">
    <property type="nucleotide sequence ID" value="NZ_CP178555.1"/>
</dbReference>
<accession>A0AAW6RC01</accession>